<proteinExistence type="predicted"/>
<feature type="compositionally biased region" description="Basic and acidic residues" evidence="1">
    <location>
        <begin position="85"/>
        <end position="102"/>
    </location>
</feature>
<comment type="caution">
    <text evidence="2">The sequence shown here is derived from an EMBL/GenBank/DDBJ whole genome shotgun (WGS) entry which is preliminary data.</text>
</comment>
<name>A0A1Y2GW84_9FUNG</name>
<feature type="region of interest" description="Disordered" evidence="1">
    <location>
        <begin position="85"/>
        <end position="178"/>
    </location>
</feature>
<sequence length="194" mass="22646">MQMPSIRQIRQRQSDKYKEGKMAAIRYTRLFLFRNIRLVESKYIKYAQTKSRSYQETVSRSWLMRARQRRKRNLESVVEDLRTTAQEKEDEKFRKMREEHSIDSSIADDDSSDPSVSVGVEERSTVSELDADDTIIYPGEGGKGNTNREDEKLSEDVAEDENYEIKDEDTDGSEQLDHDNIVSLGEETVYGDLW</sequence>
<keyword evidence="3" id="KW-1185">Reference proteome</keyword>
<dbReference type="GeneID" id="33561732"/>
<evidence type="ECO:0000313" key="3">
    <source>
        <dbReference type="Proteomes" id="UP000193648"/>
    </source>
</evidence>
<dbReference type="OrthoDB" id="2445057at2759"/>
<gene>
    <name evidence="2" type="ORF">BCR41DRAFT_201742</name>
</gene>
<dbReference type="RefSeq" id="XP_021884333.1">
    <property type="nucleotide sequence ID" value="XM_022019888.1"/>
</dbReference>
<evidence type="ECO:0000313" key="2">
    <source>
        <dbReference type="EMBL" id="ORZ26570.1"/>
    </source>
</evidence>
<organism evidence="2 3">
    <name type="scientific">Lobosporangium transversale</name>
    <dbReference type="NCBI Taxonomy" id="64571"/>
    <lineage>
        <taxon>Eukaryota</taxon>
        <taxon>Fungi</taxon>
        <taxon>Fungi incertae sedis</taxon>
        <taxon>Mucoromycota</taxon>
        <taxon>Mortierellomycotina</taxon>
        <taxon>Mortierellomycetes</taxon>
        <taxon>Mortierellales</taxon>
        <taxon>Mortierellaceae</taxon>
        <taxon>Lobosporangium</taxon>
    </lineage>
</organism>
<accession>A0A1Y2GW84</accession>
<reference evidence="2 3" key="1">
    <citation type="submission" date="2016-07" db="EMBL/GenBank/DDBJ databases">
        <title>Pervasive Adenine N6-methylation of Active Genes in Fungi.</title>
        <authorList>
            <consortium name="DOE Joint Genome Institute"/>
            <person name="Mondo S.J."/>
            <person name="Dannebaum R.O."/>
            <person name="Kuo R.C."/>
            <person name="Labutti K."/>
            <person name="Haridas S."/>
            <person name="Kuo A."/>
            <person name="Salamov A."/>
            <person name="Ahrendt S.R."/>
            <person name="Lipzen A."/>
            <person name="Sullivan W."/>
            <person name="Andreopoulos W.B."/>
            <person name="Clum A."/>
            <person name="Lindquist E."/>
            <person name="Daum C."/>
            <person name="Ramamoorthy G.K."/>
            <person name="Gryganskyi A."/>
            <person name="Culley D."/>
            <person name="Magnuson J.K."/>
            <person name="James T.Y."/>
            <person name="O'Malley M.A."/>
            <person name="Stajich J.E."/>
            <person name="Spatafora J.W."/>
            <person name="Visel A."/>
            <person name="Grigoriev I.V."/>
        </authorList>
    </citation>
    <scope>NUCLEOTIDE SEQUENCE [LARGE SCALE GENOMIC DNA]</scope>
    <source>
        <strain evidence="2 3">NRRL 3116</strain>
    </source>
</reference>
<dbReference type="InParanoid" id="A0A1Y2GW84"/>
<protein>
    <submittedName>
        <fullName evidence="2">Uncharacterized protein</fullName>
    </submittedName>
</protein>
<feature type="compositionally biased region" description="Basic and acidic residues" evidence="1">
    <location>
        <begin position="146"/>
        <end position="155"/>
    </location>
</feature>
<feature type="compositionally biased region" description="Acidic residues" evidence="1">
    <location>
        <begin position="156"/>
        <end position="174"/>
    </location>
</feature>
<dbReference type="Proteomes" id="UP000193648">
    <property type="component" value="Unassembled WGS sequence"/>
</dbReference>
<dbReference type="AlphaFoldDB" id="A0A1Y2GW84"/>
<dbReference type="EMBL" id="MCFF01000006">
    <property type="protein sequence ID" value="ORZ26570.1"/>
    <property type="molecule type" value="Genomic_DNA"/>
</dbReference>
<evidence type="ECO:0000256" key="1">
    <source>
        <dbReference type="SAM" id="MobiDB-lite"/>
    </source>
</evidence>